<comment type="caution">
    <text evidence="2">The sequence shown here is derived from an EMBL/GenBank/DDBJ whole genome shotgun (WGS) entry which is preliminary data.</text>
</comment>
<protein>
    <recommendedName>
        <fullName evidence="1">DUF4283 domain-containing protein</fullName>
    </recommendedName>
</protein>
<evidence type="ECO:0000313" key="2">
    <source>
        <dbReference type="EMBL" id="KAK4424562.1"/>
    </source>
</evidence>
<proteinExistence type="predicted"/>
<accession>A0AAE2CJK8</accession>
<evidence type="ECO:0000259" key="1">
    <source>
        <dbReference type="Pfam" id="PF14111"/>
    </source>
</evidence>
<dbReference type="Pfam" id="PF14111">
    <property type="entry name" value="DUF4283"/>
    <property type="match status" value="1"/>
</dbReference>
<dbReference type="EMBL" id="JACGWO010000006">
    <property type="protein sequence ID" value="KAK4424562.1"/>
    <property type="molecule type" value="Genomic_DNA"/>
</dbReference>
<dbReference type="Proteomes" id="UP001293254">
    <property type="component" value="Unassembled WGS sequence"/>
</dbReference>
<organism evidence="2 3">
    <name type="scientific">Sesamum alatum</name>
    <dbReference type="NCBI Taxonomy" id="300844"/>
    <lineage>
        <taxon>Eukaryota</taxon>
        <taxon>Viridiplantae</taxon>
        <taxon>Streptophyta</taxon>
        <taxon>Embryophyta</taxon>
        <taxon>Tracheophyta</taxon>
        <taxon>Spermatophyta</taxon>
        <taxon>Magnoliopsida</taxon>
        <taxon>eudicotyledons</taxon>
        <taxon>Gunneridae</taxon>
        <taxon>Pentapetalae</taxon>
        <taxon>asterids</taxon>
        <taxon>lamiids</taxon>
        <taxon>Lamiales</taxon>
        <taxon>Pedaliaceae</taxon>
        <taxon>Sesamum</taxon>
    </lineage>
</organism>
<name>A0AAE2CJK8_9LAMI</name>
<reference evidence="2" key="1">
    <citation type="submission" date="2020-06" db="EMBL/GenBank/DDBJ databases">
        <authorList>
            <person name="Li T."/>
            <person name="Hu X."/>
            <person name="Zhang T."/>
            <person name="Song X."/>
            <person name="Zhang H."/>
            <person name="Dai N."/>
            <person name="Sheng W."/>
            <person name="Hou X."/>
            <person name="Wei L."/>
        </authorList>
    </citation>
    <scope>NUCLEOTIDE SEQUENCE</scope>
    <source>
        <strain evidence="2">3651</strain>
        <tissue evidence="2">Leaf</tissue>
    </source>
</reference>
<keyword evidence="3" id="KW-1185">Reference proteome</keyword>
<reference evidence="2" key="2">
    <citation type="journal article" date="2024" name="Plant">
        <title>Genomic evolution and insights into agronomic trait innovations of Sesamum species.</title>
        <authorList>
            <person name="Miao H."/>
            <person name="Wang L."/>
            <person name="Qu L."/>
            <person name="Liu H."/>
            <person name="Sun Y."/>
            <person name="Le M."/>
            <person name="Wang Q."/>
            <person name="Wei S."/>
            <person name="Zheng Y."/>
            <person name="Lin W."/>
            <person name="Duan Y."/>
            <person name="Cao H."/>
            <person name="Xiong S."/>
            <person name="Wang X."/>
            <person name="Wei L."/>
            <person name="Li C."/>
            <person name="Ma Q."/>
            <person name="Ju M."/>
            <person name="Zhao R."/>
            <person name="Li G."/>
            <person name="Mu C."/>
            <person name="Tian Q."/>
            <person name="Mei H."/>
            <person name="Zhang T."/>
            <person name="Gao T."/>
            <person name="Zhang H."/>
        </authorList>
    </citation>
    <scope>NUCLEOTIDE SEQUENCE</scope>
    <source>
        <strain evidence="2">3651</strain>
    </source>
</reference>
<sequence length="120" mass="13554">MEGDILKLDSVLSLSEEEASGPVIPLSEWNKGSDGYGLTLIGCLLSHRSVHFDVLKGMLVQLIQAAQGVTMRKISEDQFCLVFNHIEDLRRVLDMRPWIFYRNLVVLQPLTMHDDPLSMA</sequence>
<dbReference type="InterPro" id="IPR025558">
    <property type="entry name" value="DUF4283"/>
</dbReference>
<feature type="domain" description="DUF4283" evidence="1">
    <location>
        <begin position="38"/>
        <end position="113"/>
    </location>
</feature>
<evidence type="ECO:0000313" key="3">
    <source>
        <dbReference type="Proteomes" id="UP001293254"/>
    </source>
</evidence>
<dbReference type="AlphaFoldDB" id="A0AAE2CJK8"/>
<gene>
    <name evidence="2" type="ORF">Salat_1649700</name>
</gene>